<proteinExistence type="predicted"/>
<dbReference type="AlphaFoldDB" id="A0A1G2I3Z6"/>
<evidence type="ECO:0000313" key="3">
    <source>
        <dbReference type="Proteomes" id="UP000179214"/>
    </source>
</evidence>
<dbReference type="Proteomes" id="UP000179214">
    <property type="component" value="Unassembled WGS sequence"/>
</dbReference>
<accession>A0A1G2I3Z6</accession>
<reference evidence="2 3" key="1">
    <citation type="journal article" date="2016" name="Nat. Commun.">
        <title>Thousands of microbial genomes shed light on interconnected biogeochemical processes in an aquifer system.</title>
        <authorList>
            <person name="Anantharaman K."/>
            <person name="Brown C.T."/>
            <person name="Hug L.A."/>
            <person name="Sharon I."/>
            <person name="Castelle C.J."/>
            <person name="Probst A.J."/>
            <person name="Thomas B.C."/>
            <person name="Singh A."/>
            <person name="Wilkins M.J."/>
            <person name="Karaoz U."/>
            <person name="Brodie E.L."/>
            <person name="Williams K.H."/>
            <person name="Hubbard S.S."/>
            <person name="Banfield J.F."/>
        </authorList>
    </citation>
    <scope>NUCLEOTIDE SEQUENCE [LARGE SCALE GENOMIC DNA]</scope>
</reference>
<evidence type="ECO:0000256" key="1">
    <source>
        <dbReference type="SAM" id="Phobius"/>
    </source>
</evidence>
<keyword evidence="1" id="KW-0812">Transmembrane</keyword>
<gene>
    <name evidence="2" type="ORF">A3F47_02090</name>
</gene>
<feature type="transmembrane region" description="Helical" evidence="1">
    <location>
        <begin position="86"/>
        <end position="107"/>
    </location>
</feature>
<sequence>MKMNKKLIATSVLILLSSPMVILAVFNPGPPPNTVNTLSVEALIQVIFNIIWPVAVAFFIIMFIIAAFSFATSRGDATKVGEARNFVIYGVVGVVVALIAFSLPFVVRNLLNSSGVGV</sequence>
<dbReference type="InterPro" id="IPR043993">
    <property type="entry name" value="T4SS_pilin"/>
</dbReference>
<name>A0A1G2I3Z6_9BACT</name>
<keyword evidence="1" id="KW-1133">Transmembrane helix</keyword>
<comment type="caution">
    <text evidence="2">The sequence shown here is derived from an EMBL/GenBank/DDBJ whole genome shotgun (WGS) entry which is preliminary data.</text>
</comment>
<organism evidence="2 3">
    <name type="scientific">Candidatus Staskawiczbacteria bacterium RIFCSPHIGHO2_12_FULL_38_11</name>
    <dbReference type="NCBI Taxonomy" id="1802209"/>
    <lineage>
        <taxon>Bacteria</taxon>
        <taxon>Candidatus Staskawicziibacteriota</taxon>
    </lineage>
</organism>
<evidence type="ECO:0000313" key="2">
    <source>
        <dbReference type="EMBL" id="OGZ69399.1"/>
    </source>
</evidence>
<feature type="transmembrane region" description="Helical" evidence="1">
    <location>
        <begin position="43"/>
        <end position="65"/>
    </location>
</feature>
<protein>
    <submittedName>
        <fullName evidence="2">Uncharacterized protein</fullName>
    </submittedName>
</protein>
<dbReference type="EMBL" id="MHOV01000035">
    <property type="protein sequence ID" value="OGZ69399.1"/>
    <property type="molecule type" value="Genomic_DNA"/>
</dbReference>
<dbReference type="Pfam" id="PF18895">
    <property type="entry name" value="T4SS_pilin"/>
    <property type="match status" value="1"/>
</dbReference>
<keyword evidence="1" id="KW-0472">Membrane</keyword>